<accession>A0A0V8J4Z9</accession>
<sequence length="151" mass="16280">MEGKGNMVLEAGVNRAYEVLLDPAVLEKCIMGCKKLVLVDDNKYEAELSIGIAAIKGNYSSTIEILDLEEPRHYKLAVKGEGAPGTVEAVGIVDLTPDGESSTLLNYSYEAEVGGKVAMVGQRMLGGVAKLVIQDFFKKLGKELKRMEQSA</sequence>
<keyword evidence="2" id="KW-1185">Reference proteome</keyword>
<dbReference type="RefSeq" id="WP_061973913.1">
    <property type="nucleotide sequence ID" value="NZ_CP126109.1"/>
</dbReference>
<evidence type="ECO:0000313" key="2">
    <source>
        <dbReference type="Proteomes" id="UP000054099"/>
    </source>
</evidence>
<dbReference type="Gene3D" id="3.30.530.20">
    <property type="match status" value="1"/>
</dbReference>
<dbReference type="AlphaFoldDB" id="A0A0V8J4Z9"/>
<dbReference type="Proteomes" id="UP000054099">
    <property type="component" value="Unassembled WGS sequence"/>
</dbReference>
<dbReference type="CDD" id="cd05018">
    <property type="entry name" value="CoxG"/>
    <property type="match status" value="1"/>
</dbReference>
<dbReference type="PANTHER" id="PTHR38588">
    <property type="entry name" value="BLL0334 PROTEIN"/>
    <property type="match status" value="1"/>
</dbReference>
<dbReference type="InterPro" id="IPR023393">
    <property type="entry name" value="START-like_dom_sf"/>
</dbReference>
<dbReference type="InterPro" id="IPR010419">
    <property type="entry name" value="CO_DH_gsu"/>
</dbReference>
<dbReference type="OrthoDB" id="9787428at2"/>
<organism evidence="1 2">
    <name type="scientific">Fictibacillus enclensis</name>
    <dbReference type="NCBI Taxonomy" id="1017270"/>
    <lineage>
        <taxon>Bacteria</taxon>
        <taxon>Bacillati</taxon>
        <taxon>Bacillota</taxon>
        <taxon>Bacilli</taxon>
        <taxon>Bacillales</taxon>
        <taxon>Fictibacillaceae</taxon>
        <taxon>Fictibacillus</taxon>
    </lineage>
</organism>
<dbReference type="Pfam" id="PF06240">
    <property type="entry name" value="COXG"/>
    <property type="match status" value="1"/>
</dbReference>
<comment type="caution">
    <text evidence="1">The sequence shown here is derived from an EMBL/GenBank/DDBJ whole genome shotgun (WGS) entry which is preliminary data.</text>
</comment>
<gene>
    <name evidence="1" type="ORF">AS030_17275</name>
</gene>
<dbReference type="SUPFAM" id="SSF55961">
    <property type="entry name" value="Bet v1-like"/>
    <property type="match status" value="1"/>
</dbReference>
<reference evidence="1 2" key="1">
    <citation type="journal article" date="2014" name="Antonie Van Leeuwenhoek">
        <title>Fictibacillus enclensis sp. nov., isolated from marine sediment.</title>
        <authorList>
            <person name="Dastager S.G."/>
            <person name="Mawlankar R."/>
            <person name="Srinivasan K."/>
            <person name="Tang S.K."/>
            <person name="Lee J.C."/>
            <person name="Ramana V.V."/>
            <person name="Shouche Y.S."/>
        </authorList>
    </citation>
    <scope>NUCLEOTIDE SEQUENCE [LARGE SCALE GENOMIC DNA]</scope>
    <source>
        <strain evidence="1 2">NIO-1003</strain>
    </source>
</reference>
<protein>
    <submittedName>
        <fullName evidence="1">Carbon monoxide dehydrogenase</fullName>
    </submittedName>
</protein>
<proteinExistence type="predicted"/>
<evidence type="ECO:0000313" key="1">
    <source>
        <dbReference type="EMBL" id="KSU82029.1"/>
    </source>
</evidence>
<dbReference type="PANTHER" id="PTHR38588:SF1">
    <property type="entry name" value="BLL0334 PROTEIN"/>
    <property type="match status" value="1"/>
</dbReference>
<name>A0A0V8J4Z9_9BACL</name>
<dbReference type="EMBL" id="LNQN01000005">
    <property type="protein sequence ID" value="KSU82029.1"/>
    <property type="molecule type" value="Genomic_DNA"/>
</dbReference>